<name>A0AAJ0GK34_9PEZI</name>
<feature type="compositionally biased region" description="Basic and acidic residues" evidence="1">
    <location>
        <begin position="137"/>
        <end position="149"/>
    </location>
</feature>
<comment type="caution">
    <text evidence="2">The sequence shown here is derived from an EMBL/GenBank/DDBJ whole genome shotgun (WGS) entry which is preliminary data.</text>
</comment>
<dbReference type="EMBL" id="JAWDJX010000001">
    <property type="protein sequence ID" value="KAK3059043.1"/>
    <property type="molecule type" value="Genomic_DNA"/>
</dbReference>
<dbReference type="PANTHER" id="PTHR40644:SF1">
    <property type="entry name" value="UPF0653 PROTEIN C607.02C"/>
    <property type="match status" value="1"/>
</dbReference>
<organism evidence="2 3">
    <name type="scientific">Extremus antarcticus</name>
    <dbReference type="NCBI Taxonomy" id="702011"/>
    <lineage>
        <taxon>Eukaryota</taxon>
        <taxon>Fungi</taxon>
        <taxon>Dikarya</taxon>
        <taxon>Ascomycota</taxon>
        <taxon>Pezizomycotina</taxon>
        <taxon>Dothideomycetes</taxon>
        <taxon>Dothideomycetidae</taxon>
        <taxon>Mycosphaerellales</taxon>
        <taxon>Extremaceae</taxon>
        <taxon>Extremus</taxon>
    </lineage>
</organism>
<proteinExistence type="predicted"/>
<feature type="compositionally biased region" description="Acidic residues" evidence="1">
    <location>
        <begin position="170"/>
        <end position="182"/>
    </location>
</feature>
<accession>A0AAJ0GK34</accession>
<reference evidence="2" key="1">
    <citation type="submission" date="2023-04" db="EMBL/GenBank/DDBJ databases">
        <title>Black Yeasts Isolated from many extreme environments.</title>
        <authorList>
            <person name="Coleine C."/>
            <person name="Stajich J.E."/>
            <person name="Selbmann L."/>
        </authorList>
    </citation>
    <scope>NUCLEOTIDE SEQUENCE</scope>
    <source>
        <strain evidence="2">CCFEE 5312</strain>
    </source>
</reference>
<feature type="compositionally biased region" description="Basic and acidic residues" evidence="1">
    <location>
        <begin position="218"/>
        <end position="231"/>
    </location>
</feature>
<keyword evidence="3" id="KW-1185">Reference proteome</keyword>
<feature type="compositionally biased region" description="Basic and acidic residues" evidence="1">
    <location>
        <begin position="156"/>
        <end position="169"/>
    </location>
</feature>
<dbReference type="Proteomes" id="UP001271007">
    <property type="component" value="Unassembled WGS sequence"/>
</dbReference>
<feature type="region of interest" description="Disordered" evidence="1">
    <location>
        <begin position="133"/>
        <end position="238"/>
    </location>
</feature>
<evidence type="ECO:0000256" key="1">
    <source>
        <dbReference type="SAM" id="MobiDB-lite"/>
    </source>
</evidence>
<evidence type="ECO:0000313" key="2">
    <source>
        <dbReference type="EMBL" id="KAK3059043.1"/>
    </source>
</evidence>
<protein>
    <submittedName>
        <fullName evidence="2">Uncharacterized protein</fullName>
    </submittedName>
</protein>
<sequence length="294" mass="33482">MPHKHVRRKGADEFNFNLAPSAVAKPLATRKPAPDAKKARPKAPRPKNETGNGYKHDDTPRAFARMMTLVASKKRQRSGLDDGEDTQKAKKQRKALVDGPELPKIQPGERLGDFAARVDHALPVTGLARKGKVQIDGVKERQTKTEKRMQKMYASWRDEEARLKEKEEERQEQEEEDEEERDVETGGQRVQFPDSNRKSKKRRRMVGEQVSDDDDPWAELKLKSEGRKGLHDVVQAPPTLKVVPREKFKVQRNARVDVADVPNAAGSLKRREELSGARQEVIERYRAMMGKKKG</sequence>
<dbReference type="AlphaFoldDB" id="A0AAJ0GK34"/>
<gene>
    <name evidence="2" type="ORF">LTR09_000609</name>
</gene>
<feature type="region of interest" description="Disordered" evidence="1">
    <location>
        <begin position="1"/>
        <end position="110"/>
    </location>
</feature>
<evidence type="ECO:0000313" key="3">
    <source>
        <dbReference type="Proteomes" id="UP001271007"/>
    </source>
</evidence>
<dbReference type="PANTHER" id="PTHR40644">
    <property type="entry name" value="UPF0653 PROTEIN C607.02C"/>
    <property type="match status" value="1"/>
</dbReference>